<gene>
    <name evidence="1" type="ORF">GCM10017559_60130</name>
</gene>
<sequence length="55" mass="5112">MVGEAVFSSARPGAGVAVTVAVEGVEVTAGPVGGVPVAVAVLVTAPASMSACLTT</sequence>
<protein>
    <submittedName>
        <fullName evidence="1">Uncharacterized protein</fullName>
    </submittedName>
</protein>
<evidence type="ECO:0000313" key="1">
    <source>
        <dbReference type="EMBL" id="GAA3026200.1"/>
    </source>
</evidence>
<dbReference type="Proteomes" id="UP001499930">
    <property type="component" value="Unassembled WGS sequence"/>
</dbReference>
<evidence type="ECO:0000313" key="2">
    <source>
        <dbReference type="Proteomes" id="UP001499930"/>
    </source>
</evidence>
<name>A0ABP6KXA7_9ACTN</name>
<dbReference type="EMBL" id="BAAAWD010000015">
    <property type="protein sequence ID" value="GAA3026200.1"/>
    <property type="molecule type" value="Genomic_DNA"/>
</dbReference>
<accession>A0ABP6KXA7</accession>
<organism evidence="1 2">
    <name type="scientific">Streptosporangium longisporum</name>
    <dbReference type="NCBI Taxonomy" id="46187"/>
    <lineage>
        <taxon>Bacteria</taxon>
        <taxon>Bacillati</taxon>
        <taxon>Actinomycetota</taxon>
        <taxon>Actinomycetes</taxon>
        <taxon>Streptosporangiales</taxon>
        <taxon>Streptosporangiaceae</taxon>
        <taxon>Streptosporangium</taxon>
    </lineage>
</organism>
<comment type="caution">
    <text evidence="1">The sequence shown here is derived from an EMBL/GenBank/DDBJ whole genome shotgun (WGS) entry which is preliminary data.</text>
</comment>
<proteinExistence type="predicted"/>
<reference evidence="2" key="1">
    <citation type="journal article" date="2019" name="Int. J. Syst. Evol. Microbiol.">
        <title>The Global Catalogue of Microorganisms (GCM) 10K type strain sequencing project: providing services to taxonomists for standard genome sequencing and annotation.</title>
        <authorList>
            <consortium name="The Broad Institute Genomics Platform"/>
            <consortium name="The Broad Institute Genome Sequencing Center for Infectious Disease"/>
            <person name="Wu L."/>
            <person name="Ma J."/>
        </authorList>
    </citation>
    <scope>NUCLEOTIDE SEQUENCE [LARGE SCALE GENOMIC DNA]</scope>
    <source>
        <strain evidence="2">JCM 3106</strain>
    </source>
</reference>
<keyword evidence="2" id="KW-1185">Reference proteome</keyword>